<evidence type="ECO:0000313" key="4">
    <source>
        <dbReference type="Proteomes" id="UP001217417"/>
    </source>
</evidence>
<feature type="compositionally biased region" description="Polar residues" evidence="1">
    <location>
        <begin position="367"/>
        <end position="376"/>
    </location>
</feature>
<feature type="compositionally biased region" description="Basic and acidic residues" evidence="1">
    <location>
        <begin position="415"/>
        <end position="428"/>
    </location>
</feature>
<proteinExistence type="predicted"/>
<dbReference type="PANTHER" id="PTHR16461">
    <property type="entry name" value="TOLL-INTERACTING PROTEIN"/>
    <property type="match status" value="1"/>
</dbReference>
<sequence>MSSTNERLQEVPPDPMPEYTSLPEGGHRTIEDKDLVSSEPSPTSMSASSSSDRPRMTDVLNSSPETPVSPKLDRMASATSLVKDFALPQPGAIDTSELRATEDETPPPPQPPRPLSPFSQAQKTLIEAFPNVEETVVKAVLIASGGQVHPAFNALLSMSDPGFKPDLPARPTGRKQQHSQSAQLEADAAYARRLAAELNGASQQKSSRRQQSRQQDDASSYERKSDQRYRPSQTSGYDGSDYYQNSADKNWSFFDDDLPVIKDNLVQGFNETRARVNEWVANFKKKLDGDDSPSTDYYASAGSERAYSSTARPTSYNYRIGRQSSYDNDPTELDGNFSHLNLVDNTSGKPPPKPSRPAGNPELYKTRSPTDATSRQPILEDDEDLYTSSAPPLPARSSMSTRSPTSPNRNSGKWEPLKAVEPTPDKDPFFIGDSDDEEKTASEETKKQVRFANSSDDLK</sequence>
<dbReference type="PANTHER" id="PTHR16461:SF5">
    <property type="entry name" value="TOLL-INTERACTING PROTEIN"/>
    <property type="match status" value="1"/>
</dbReference>
<feature type="compositionally biased region" description="Low complexity" evidence="1">
    <location>
        <begin position="37"/>
        <end position="51"/>
    </location>
</feature>
<dbReference type="GO" id="GO:0043130">
    <property type="term" value="F:ubiquitin binding"/>
    <property type="evidence" value="ECO:0007669"/>
    <property type="project" value="InterPro"/>
</dbReference>
<feature type="compositionally biased region" description="Polar residues" evidence="1">
    <location>
        <begin position="230"/>
        <end position="241"/>
    </location>
</feature>
<feature type="compositionally biased region" description="Basic and acidic residues" evidence="1">
    <location>
        <begin position="214"/>
        <end position="229"/>
    </location>
</feature>
<protein>
    <recommendedName>
        <fullName evidence="2">CUE domain-containing protein</fullName>
    </recommendedName>
</protein>
<dbReference type="AlphaFoldDB" id="A0AAD7VR69"/>
<feature type="domain" description="CUE" evidence="2">
    <location>
        <begin position="117"/>
        <end position="160"/>
    </location>
</feature>
<dbReference type="PROSITE" id="PS51140">
    <property type="entry name" value="CUE"/>
    <property type="match status" value="1"/>
</dbReference>
<reference evidence="3" key="1">
    <citation type="submission" date="2023-03" db="EMBL/GenBank/DDBJ databases">
        <title>Near-Complete genome sequence of Lipomyces tetrasporous NRRL Y-64009, an oleaginous yeast capable of growing on lignocellulosic hydrolysates.</title>
        <authorList>
            <consortium name="Lawrence Berkeley National Laboratory"/>
            <person name="Jagtap S.S."/>
            <person name="Liu J.-J."/>
            <person name="Walukiewicz H.E."/>
            <person name="Pangilinan J."/>
            <person name="Lipzen A."/>
            <person name="Ahrendt S."/>
            <person name="Koriabine M."/>
            <person name="Cobaugh K."/>
            <person name="Salamov A."/>
            <person name="Yoshinaga Y."/>
            <person name="Ng V."/>
            <person name="Daum C."/>
            <person name="Grigoriev I.V."/>
            <person name="Slininger P.J."/>
            <person name="Dien B.S."/>
            <person name="Jin Y.-S."/>
            <person name="Rao C.V."/>
        </authorList>
    </citation>
    <scope>NUCLEOTIDE SEQUENCE</scope>
    <source>
        <strain evidence="3">NRRL Y-64009</strain>
    </source>
</reference>
<dbReference type="FunFam" id="1.10.8.10:FF:000064">
    <property type="entry name" value="Similar to CUE domain-containing protein"/>
    <property type="match status" value="1"/>
</dbReference>
<dbReference type="Gene3D" id="1.10.8.10">
    <property type="entry name" value="DNA helicase RuvA subunit, C-terminal domain"/>
    <property type="match status" value="1"/>
</dbReference>
<comment type="caution">
    <text evidence="3">The sequence shown here is derived from an EMBL/GenBank/DDBJ whole genome shotgun (WGS) entry which is preliminary data.</text>
</comment>
<feature type="region of interest" description="Disordered" evidence="1">
    <location>
        <begin position="198"/>
        <end position="241"/>
    </location>
</feature>
<organism evidence="3 4">
    <name type="scientific">Lipomyces tetrasporus</name>
    <dbReference type="NCBI Taxonomy" id="54092"/>
    <lineage>
        <taxon>Eukaryota</taxon>
        <taxon>Fungi</taxon>
        <taxon>Dikarya</taxon>
        <taxon>Ascomycota</taxon>
        <taxon>Saccharomycotina</taxon>
        <taxon>Lipomycetes</taxon>
        <taxon>Lipomycetales</taxon>
        <taxon>Lipomycetaceae</taxon>
        <taxon>Lipomyces</taxon>
    </lineage>
</organism>
<dbReference type="GO" id="GO:0005737">
    <property type="term" value="C:cytoplasm"/>
    <property type="evidence" value="ECO:0007669"/>
    <property type="project" value="TreeGrafter"/>
</dbReference>
<dbReference type="Pfam" id="PF02845">
    <property type="entry name" value="CUE"/>
    <property type="match status" value="1"/>
</dbReference>
<feature type="region of interest" description="Disordered" evidence="1">
    <location>
        <begin position="320"/>
        <end position="459"/>
    </location>
</feature>
<dbReference type="Proteomes" id="UP001217417">
    <property type="component" value="Unassembled WGS sequence"/>
</dbReference>
<dbReference type="InterPro" id="IPR009060">
    <property type="entry name" value="UBA-like_sf"/>
</dbReference>
<dbReference type="CDD" id="cd14372">
    <property type="entry name" value="CUE_Cue5p_like"/>
    <property type="match status" value="1"/>
</dbReference>
<evidence type="ECO:0000313" key="3">
    <source>
        <dbReference type="EMBL" id="KAJ8097885.1"/>
    </source>
</evidence>
<dbReference type="SUPFAM" id="SSF46934">
    <property type="entry name" value="UBA-like"/>
    <property type="match status" value="1"/>
</dbReference>
<dbReference type="EMBL" id="JARPMG010000010">
    <property type="protein sequence ID" value="KAJ8097885.1"/>
    <property type="molecule type" value="Genomic_DNA"/>
</dbReference>
<dbReference type="RefSeq" id="XP_056041335.1">
    <property type="nucleotide sequence ID" value="XM_056186817.1"/>
</dbReference>
<feature type="region of interest" description="Disordered" evidence="1">
    <location>
        <begin position="1"/>
        <end position="122"/>
    </location>
</feature>
<evidence type="ECO:0000259" key="2">
    <source>
        <dbReference type="PROSITE" id="PS51140"/>
    </source>
</evidence>
<feature type="region of interest" description="Disordered" evidence="1">
    <location>
        <begin position="162"/>
        <end position="186"/>
    </location>
</feature>
<evidence type="ECO:0000256" key="1">
    <source>
        <dbReference type="SAM" id="MobiDB-lite"/>
    </source>
</evidence>
<feature type="compositionally biased region" description="Basic and acidic residues" evidence="1">
    <location>
        <begin position="25"/>
        <end position="36"/>
    </location>
</feature>
<gene>
    <name evidence="3" type="ORF">POJ06DRAFT_24672</name>
</gene>
<dbReference type="GO" id="GO:0006511">
    <property type="term" value="P:ubiquitin-dependent protein catabolic process"/>
    <property type="evidence" value="ECO:0007669"/>
    <property type="project" value="TreeGrafter"/>
</dbReference>
<feature type="compositionally biased region" description="Low complexity" evidence="1">
    <location>
        <begin position="396"/>
        <end position="407"/>
    </location>
</feature>
<feature type="compositionally biased region" description="Pro residues" evidence="1">
    <location>
        <begin position="106"/>
        <end position="115"/>
    </location>
</feature>
<dbReference type="GO" id="GO:0031624">
    <property type="term" value="F:ubiquitin conjugating enzyme binding"/>
    <property type="evidence" value="ECO:0007669"/>
    <property type="project" value="TreeGrafter"/>
</dbReference>
<dbReference type="InterPro" id="IPR041807">
    <property type="entry name" value="Cue5/Don1_CUE"/>
</dbReference>
<keyword evidence="4" id="KW-1185">Reference proteome</keyword>
<dbReference type="InterPro" id="IPR003892">
    <property type="entry name" value="CUE"/>
</dbReference>
<accession>A0AAD7VR69</accession>
<dbReference type="SMART" id="SM00546">
    <property type="entry name" value="CUE"/>
    <property type="match status" value="1"/>
</dbReference>
<dbReference type="GeneID" id="80881983"/>
<name>A0AAD7VR69_9ASCO</name>